<feature type="compositionally biased region" description="Basic and acidic residues" evidence="1">
    <location>
        <begin position="305"/>
        <end position="315"/>
    </location>
</feature>
<reference evidence="2 3" key="1">
    <citation type="submission" date="2019-01" db="EMBL/GenBank/DDBJ databases">
        <title>Genome sequencing of the rare red list fungi Fomitopsis rosea.</title>
        <authorList>
            <person name="Buettner E."/>
            <person name="Kellner H."/>
        </authorList>
    </citation>
    <scope>NUCLEOTIDE SEQUENCE [LARGE SCALE GENOMIC DNA]</scope>
    <source>
        <strain evidence="2 3">DSM 105464</strain>
    </source>
</reference>
<sequence>MPNTAAQTTSRKTLAVKHLDGEPLTRADLQHDLLNFIFSNNQAAFTDPYRTIHGDPPRTRVSFRDLYINCLLHSPRCSKASREKILESPDFGDEFAKMSLLSNVGRINTTMAFFPEMRTALRTYHPVPSLQKTNGNLQDAPRIKNILKSCYLDTEPQGSLLSPADVQARSRSGQVPPTSVVNLIFTFSIHAGAIARTHFGPNVNLDFLDFFTPVAVSSASRARAFLWLCFHYHEHGSPNPFSDEHASPNADRIPALVLLSEEAAALENIDSPEERAWGDSMTEQRRIFMAKKAKEDDGESMDDGVEPKGRGRERLPSIPDLFSDVRDPRHFADPYPRRQSSPGPPPSNGGRPTRTRAHTHTYPEPLPPPHFGDNPYVFQPYVPPPAPPPSRPMYTYAPRHSPTYERPPQPAPRPPESQHSMLDQAWHVVMTTDPLADSDEEIADENARLDYILRLRIISRLRGKEPTPEPESIPQIVPFPIIHTHTHANAHSASI</sequence>
<comment type="caution">
    <text evidence="2">The sequence shown here is derived from an EMBL/GenBank/DDBJ whole genome shotgun (WGS) entry which is preliminary data.</text>
</comment>
<proteinExistence type="predicted"/>
<accession>A0A4Y9YGP7</accession>
<feature type="region of interest" description="Disordered" evidence="1">
    <location>
        <begin position="291"/>
        <end position="419"/>
    </location>
</feature>
<evidence type="ECO:0000313" key="2">
    <source>
        <dbReference type="EMBL" id="TFY60757.1"/>
    </source>
</evidence>
<name>A0A4Y9YGP7_9APHY</name>
<evidence type="ECO:0000313" key="3">
    <source>
        <dbReference type="Proteomes" id="UP000298390"/>
    </source>
</evidence>
<dbReference type="InterPro" id="IPR038014">
    <property type="entry name" value="Ies1"/>
</dbReference>
<organism evidence="2 3">
    <name type="scientific">Rhodofomes roseus</name>
    <dbReference type="NCBI Taxonomy" id="34475"/>
    <lineage>
        <taxon>Eukaryota</taxon>
        <taxon>Fungi</taxon>
        <taxon>Dikarya</taxon>
        <taxon>Basidiomycota</taxon>
        <taxon>Agaricomycotina</taxon>
        <taxon>Agaricomycetes</taxon>
        <taxon>Polyporales</taxon>
        <taxon>Rhodofomes</taxon>
    </lineage>
</organism>
<dbReference type="AlphaFoldDB" id="A0A4Y9YGP7"/>
<feature type="compositionally biased region" description="Basic and acidic residues" evidence="1">
    <location>
        <begin position="323"/>
        <end position="336"/>
    </location>
</feature>
<evidence type="ECO:0008006" key="4">
    <source>
        <dbReference type="Google" id="ProtNLM"/>
    </source>
</evidence>
<evidence type="ECO:0000256" key="1">
    <source>
        <dbReference type="SAM" id="MobiDB-lite"/>
    </source>
</evidence>
<protein>
    <recommendedName>
        <fullName evidence="4">Ino eighty subunit 1</fullName>
    </recommendedName>
</protein>
<dbReference type="STRING" id="34475.A0A4Y9YGP7"/>
<dbReference type="Proteomes" id="UP000298390">
    <property type="component" value="Unassembled WGS sequence"/>
</dbReference>
<dbReference type="GO" id="GO:0031011">
    <property type="term" value="C:Ino80 complex"/>
    <property type="evidence" value="ECO:0007669"/>
    <property type="project" value="InterPro"/>
</dbReference>
<dbReference type="PANTHER" id="PTHR37287">
    <property type="entry name" value="INO EIGHTY SUBUNIT 1"/>
    <property type="match status" value="1"/>
</dbReference>
<feature type="compositionally biased region" description="Pro residues" evidence="1">
    <location>
        <begin position="405"/>
        <end position="415"/>
    </location>
</feature>
<dbReference type="EMBL" id="SEKV01000239">
    <property type="protein sequence ID" value="TFY60757.1"/>
    <property type="molecule type" value="Genomic_DNA"/>
</dbReference>
<dbReference type="PANTHER" id="PTHR37287:SF1">
    <property type="entry name" value="INO EIGHTY SUBUNIT 1"/>
    <property type="match status" value="1"/>
</dbReference>
<gene>
    <name evidence="2" type="ORF">EVJ58_g4941</name>
</gene>
<feature type="compositionally biased region" description="Pro residues" evidence="1">
    <location>
        <begin position="381"/>
        <end position="391"/>
    </location>
</feature>